<name>A0A367LCS4_9HYPO</name>
<feature type="chain" id="PRO_5016711372" description="chitinase" evidence="15">
    <location>
        <begin position="19"/>
        <end position="472"/>
    </location>
</feature>
<evidence type="ECO:0000256" key="9">
    <source>
        <dbReference type="ARBA" id="ARBA00023180"/>
    </source>
</evidence>
<comment type="catalytic activity">
    <reaction evidence="1">
        <text>Random endo-hydrolysis of N-acetyl-beta-D-glucosaminide (1-&gt;4)-beta-linkages in chitin and chitodextrins.</text>
        <dbReference type="EC" id="3.2.1.14"/>
    </reaction>
</comment>
<feature type="transmembrane region" description="Helical" evidence="14">
    <location>
        <begin position="297"/>
        <end position="319"/>
    </location>
</feature>
<dbReference type="STRING" id="1330021.A0A367LCS4"/>
<feature type="compositionally biased region" description="Low complexity" evidence="13">
    <location>
        <begin position="447"/>
        <end position="458"/>
    </location>
</feature>
<comment type="similarity">
    <text evidence="12">Belongs to the glycosyl hydrolase 16 family. CRH1 subfamily.</text>
</comment>
<evidence type="ECO:0000256" key="7">
    <source>
        <dbReference type="ARBA" id="ARBA00022801"/>
    </source>
</evidence>
<evidence type="ECO:0000256" key="8">
    <source>
        <dbReference type="ARBA" id="ARBA00023136"/>
    </source>
</evidence>
<feature type="compositionally biased region" description="Polar residues" evidence="13">
    <location>
        <begin position="267"/>
        <end position="276"/>
    </location>
</feature>
<keyword evidence="5" id="KW-0808">Transferase</keyword>
<dbReference type="SUPFAM" id="SSF49899">
    <property type="entry name" value="Concanavalin A-like lectins/glucanases"/>
    <property type="match status" value="1"/>
</dbReference>
<proteinExistence type="inferred from homology"/>
<evidence type="ECO:0000256" key="6">
    <source>
        <dbReference type="ARBA" id="ARBA00022729"/>
    </source>
</evidence>
<feature type="domain" description="GH16" evidence="16">
    <location>
        <begin position="20"/>
        <end position="235"/>
    </location>
</feature>
<evidence type="ECO:0000256" key="11">
    <source>
        <dbReference type="ARBA" id="ARBA00023316"/>
    </source>
</evidence>
<evidence type="ECO:0000256" key="15">
    <source>
        <dbReference type="SAM" id="SignalP"/>
    </source>
</evidence>
<dbReference type="AlphaFoldDB" id="A0A367LCS4"/>
<dbReference type="CDD" id="cd02183">
    <property type="entry name" value="GH16_fungal_CRH1_transglycosylase"/>
    <property type="match status" value="1"/>
</dbReference>
<keyword evidence="18" id="KW-1185">Reference proteome</keyword>
<keyword evidence="7" id="KW-0378">Hydrolase</keyword>
<keyword evidence="6 15" id="KW-0732">Signal</keyword>
<accession>A0A367LCS4</accession>
<keyword evidence="4" id="KW-0328">Glycosyltransferase</keyword>
<dbReference type="GO" id="GO:0008843">
    <property type="term" value="F:endochitinase activity"/>
    <property type="evidence" value="ECO:0007669"/>
    <property type="project" value="UniProtKB-EC"/>
</dbReference>
<organism evidence="17 18">
    <name type="scientific">Ophiocordyceps polyrhachis-furcata BCC 54312</name>
    <dbReference type="NCBI Taxonomy" id="1330021"/>
    <lineage>
        <taxon>Eukaryota</taxon>
        <taxon>Fungi</taxon>
        <taxon>Dikarya</taxon>
        <taxon>Ascomycota</taxon>
        <taxon>Pezizomycotina</taxon>
        <taxon>Sordariomycetes</taxon>
        <taxon>Hypocreomycetidae</taxon>
        <taxon>Hypocreales</taxon>
        <taxon>Ophiocordycipitaceae</taxon>
        <taxon>Ophiocordyceps</taxon>
    </lineage>
</organism>
<dbReference type="GO" id="GO:0016020">
    <property type="term" value="C:membrane"/>
    <property type="evidence" value="ECO:0007669"/>
    <property type="project" value="UniProtKB-SubCell"/>
</dbReference>
<dbReference type="InterPro" id="IPR050546">
    <property type="entry name" value="Glycosyl_Hydrlase_16"/>
</dbReference>
<keyword evidence="11" id="KW-0961">Cell wall biogenesis/degradation</keyword>
<dbReference type="OrthoDB" id="4781at2759"/>
<dbReference type="Gene3D" id="2.60.120.200">
    <property type="match status" value="1"/>
</dbReference>
<keyword evidence="9" id="KW-0325">Glycoprotein</keyword>
<evidence type="ECO:0000256" key="3">
    <source>
        <dbReference type="ARBA" id="ARBA00012729"/>
    </source>
</evidence>
<feature type="compositionally biased region" description="Low complexity" evidence="13">
    <location>
        <begin position="424"/>
        <end position="436"/>
    </location>
</feature>
<evidence type="ECO:0000256" key="14">
    <source>
        <dbReference type="SAM" id="Phobius"/>
    </source>
</evidence>
<dbReference type="GO" id="GO:0005975">
    <property type="term" value="P:carbohydrate metabolic process"/>
    <property type="evidence" value="ECO:0007669"/>
    <property type="project" value="InterPro"/>
</dbReference>
<dbReference type="GO" id="GO:0016757">
    <property type="term" value="F:glycosyltransferase activity"/>
    <property type="evidence" value="ECO:0007669"/>
    <property type="project" value="UniProtKB-KW"/>
</dbReference>
<gene>
    <name evidence="17" type="ORF">L249_0928</name>
</gene>
<comment type="subcellular location">
    <subcellularLocation>
        <location evidence="2">Membrane</location>
    </subcellularLocation>
</comment>
<sequence>MRTRQLLASAALLGLAAGQVHTKCNPLQRDDCPPDPAFASDHVFYFNSSPPADLWETTAGVVDYGSDGAAFTINKQGDSPTIRTKFYFFFGRTELLLKTAPGTGIISSMMWLSDDLDEVDWEILGSNRSVANSNYFGKGSEDWHNGAHHPVPGNSDDFHNYTTTWTKDQLDWYLDGTLVRTLHAADANQTRNFPQTPVRMSIGIWAGGDPTLPEGTRQWAGGDTNYAAAPFTMYLQKAQVTDYSSGREYVFGDRSGSWESIKVVGGNSNAQDSLSSGKAPETTNHEKWNGLSYGSKVAVISCTTIIGAIAVAGLLFYFLRQRRLGAMEAKRAEERADSEDLDVNQYQDKGINPDTLTGRAPEYDAQEMHAAGPGDAESYHVPETTASSPLASASWGIAGGGFSPRVPPGSGHASPVLPQGGNGNPPSGTPSGLGLTRAQSPLSRNAPPVYSSSGSGMPPSGPHPSPQNGSAR</sequence>
<evidence type="ECO:0000256" key="10">
    <source>
        <dbReference type="ARBA" id="ARBA00023295"/>
    </source>
</evidence>
<evidence type="ECO:0000256" key="12">
    <source>
        <dbReference type="ARBA" id="ARBA00038074"/>
    </source>
</evidence>
<dbReference type="Proteomes" id="UP000253664">
    <property type="component" value="Unassembled WGS sequence"/>
</dbReference>
<evidence type="ECO:0000259" key="16">
    <source>
        <dbReference type="PROSITE" id="PS51762"/>
    </source>
</evidence>
<dbReference type="InterPro" id="IPR013320">
    <property type="entry name" value="ConA-like_dom_sf"/>
</dbReference>
<dbReference type="PROSITE" id="PS51762">
    <property type="entry name" value="GH16_2"/>
    <property type="match status" value="1"/>
</dbReference>
<feature type="region of interest" description="Disordered" evidence="13">
    <location>
        <begin position="399"/>
        <end position="472"/>
    </location>
</feature>
<feature type="region of interest" description="Disordered" evidence="13">
    <location>
        <begin position="267"/>
        <end position="287"/>
    </location>
</feature>
<protein>
    <recommendedName>
        <fullName evidence="3">chitinase</fullName>
        <ecNumber evidence="3">3.2.1.14</ecNumber>
    </recommendedName>
</protein>
<evidence type="ECO:0000256" key="2">
    <source>
        <dbReference type="ARBA" id="ARBA00004370"/>
    </source>
</evidence>
<dbReference type="PANTHER" id="PTHR10963:SF27">
    <property type="entry name" value="GLYCOSIDASE-RELATED"/>
    <property type="match status" value="1"/>
</dbReference>
<dbReference type="Pfam" id="PF00722">
    <property type="entry name" value="Glyco_hydro_16"/>
    <property type="match status" value="1"/>
</dbReference>
<feature type="signal peptide" evidence="15">
    <location>
        <begin position="1"/>
        <end position="18"/>
    </location>
</feature>
<dbReference type="EMBL" id="LKCN02000007">
    <property type="protein sequence ID" value="RCI12238.1"/>
    <property type="molecule type" value="Genomic_DNA"/>
</dbReference>
<evidence type="ECO:0000256" key="5">
    <source>
        <dbReference type="ARBA" id="ARBA00022679"/>
    </source>
</evidence>
<comment type="caution">
    <text evidence="17">The sequence shown here is derived from an EMBL/GenBank/DDBJ whole genome shotgun (WGS) entry which is preliminary data.</text>
</comment>
<evidence type="ECO:0000256" key="4">
    <source>
        <dbReference type="ARBA" id="ARBA00022676"/>
    </source>
</evidence>
<keyword evidence="14" id="KW-0812">Transmembrane</keyword>
<reference evidence="17 18" key="1">
    <citation type="journal article" date="2015" name="BMC Genomics">
        <title>Insights from the genome of Ophiocordyceps polyrhachis-furcata to pathogenicity and host specificity in insect fungi.</title>
        <authorList>
            <person name="Wichadakul D."/>
            <person name="Kobmoo N."/>
            <person name="Ingsriswang S."/>
            <person name="Tangphatsornruang S."/>
            <person name="Chantasingh D."/>
            <person name="Luangsa-ard J.J."/>
            <person name="Eurwilaichitr L."/>
        </authorList>
    </citation>
    <scope>NUCLEOTIDE SEQUENCE [LARGE SCALE GENOMIC DNA]</scope>
    <source>
        <strain evidence="17 18">BCC 54312</strain>
    </source>
</reference>
<keyword evidence="14" id="KW-1133">Transmembrane helix</keyword>
<dbReference type="EC" id="3.2.1.14" evidence="3"/>
<evidence type="ECO:0000256" key="13">
    <source>
        <dbReference type="SAM" id="MobiDB-lite"/>
    </source>
</evidence>
<dbReference type="InterPro" id="IPR000757">
    <property type="entry name" value="Beta-glucanase-like"/>
</dbReference>
<feature type="region of interest" description="Disordered" evidence="13">
    <location>
        <begin position="332"/>
        <end position="359"/>
    </location>
</feature>
<evidence type="ECO:0000313" key="18">
    <source>
        <dbReference type="Proteomes" id="UP000253664"/>
    </source>
</evidence>
<dbReference type="PANTHER" id="PTHR10963">
    <property type="entry name" value="GLYCOSYL HYDROLASE-RELATED"/>
    <property type="match status" value="1"/>
</dbReference>
<evidence type="ECO:0000256" key="1">
    <source>
        <dbReference type="ARBA" id="ARBA00000822"/>
    </source>
</evidence>
<keyword evidence="10" id="KW-0326">Glycosidase</keyword>
<evidence type="ECO:0000313" key="17">
    <source>
        <dbReference type="EMBL" id="RCI12238.1"/>
    </source>
</evidence>
<keyword evidence="8 14" id="KW-0472">Membrane</keyword>
<dbReference type="GO" id="GO:0031505">
    <property type="term" value="P:fungal-type cell wall organization"/>
    <property type="evidence" value="ECO:0007669"/>
    <property type="project" value="TreeGrafter"/>
</dbReference>
<dbReference type="GO" id="GO:0009277">
    <property type="term" value="C:fungal-type cell wall"/>
    <property type="evidence" value="ECO:0007669"/>
    <property type="project" value="TreeGrafter"/>
</dbReference>